<dbReference type="GO" id="GO:0033314">
    <property type="term" value="P:mitotic DNA replication checkpoint signaling"/>
    <property type="evidence" value="ECO:0007669"/>
    <property type="project" value="TreeGrafter"/>
</dbReference>
<evidence type="ECO:0000256" key="6">
    <source>
        <dbReference type="ARBA" id="ARBA00023242"/>
    </source>
</evidence>
<evidence type="ECO:0000313" key="9">
    <source>
        <dbReference type="Proteomes" id="UP000824782"/>
    </source>
</evidence>
<evidence type="ECO:0000256" key="3">
    <source>
        <dbReference type="ARBA" id="ARBA00022723"/>
    </source>
</evidence>
<name>A0AAV6ZP60_ENGPU</name>
<dbReference type="GO" id="GO:0005681">
    <property type="term" value="C:spliceosomal complex"/>
    <property type="evidence" value="ECO:0007669"/>
    <property type="project" value="InterPro"/>
</dbReference>
<proteinExistence type="predicted"/>
<protein>
    <recommendedName>
        <fullName evidence="7">ZNF380 coiled-coil domain-containing protein</fullName>
    </recommendedName>
</protein>
<reference evidence="8" key="1">
    <citation type="thesis" date="2020" institute="ProQuest LLC" country="789 East Eisenhower Parkway, Ann Arbor, MI, USA">
        <title>Comparative Genomics and Chromosome Evolution.</title>
        <authorList>
            <person name="Mudd A.B."/>
        </authorList>
    </citation>
    <scope>NUCLEOTIDE SEQUENCE</scope>
    <source>
        <strain evidence="8">237g6f4</strain>
        <tissue evidence="8">Blood</tissue>
    </source>
</reference>
<dbReference type="GO" id="GO:0003676">
    <property type="term" value="F:nucleic acid binding"/>
    <property type="evidence" value="ECO:0007669"/>
    <property type="project" value="InterPro"/>
</dbReference>
<dbReference type="PANTHER" id="PTHR13278">
    <property type="entry name" value="ZINC FINGER PROTEIN 830"/>
    <property type="match status" value="1"/>
</dbReference>
<dbReference type="GO" id="GO:0044773">
    <property type="term" value="P:mitotic DNA damage checkpoint signaling"/>
    <property type="evidence" value="ECO:0007669"/>
    <property type="project" value="TreeGrafter"/>
</dbReference>
<comment type="caution">
    <text evidence="8">The sequence shown here is derived from an EMBL/GenBank/DDBJ whole genome shotgun (WGS) entry which is preliminary data.</text>
</comment>
<feature type="non-terminal residue" evidence="8">
    <location>
        <position position="1"/>
    </location>
</feature>
<dbReference type="EMBL" id="WNYA01000247">
    <property type="protein sequence ID" value="KAG8549110.1"/>
    <property type="molecule type" value="Genomic_DNA"/>
</dbReference>
<organism evidence="8 9">
    <name type="scientific">Engystomops pustulosus</name>
    <name type="common">Tungara frog</name>
    <name type="synonym">Physalaemus pustulosus</name>
    <dbReference type="NCBI Taxonomy" id="76066"/>
    <lineage>
        <taxon>Eukaryota</taxon>
        <taxon>Metazoa</taxon>
        <taxon>Chordata</taxon>
        <taxon>Craniata</taxon>
        <taxon>Vertebrata</taxon>
        <taxon>Euteleostomi</taxon>
        <taxon>Amphibia</taxon>
        <taxon>Batrachia</taxon>
        <taxon>Anura</taxon>
        <taxon>Neobatrachia</taxon>
        <taxon>Hyloidea</taxon>
        <taxon>Leptodactylidae</taxon>
        <taxon>Leiuperinae</taxon>
        <taxon>Engystomops</taxon>
    </lineage>
</organism>
<feature type="domain" description="ZNF380 coiled-coil" evidence="7">
    <location>
        <begin position="1"/>
        <end position="41"/>
    </location>
</feature>
<gene>
    <name evidence="8" type="ORF">GDO81_022665</name>
</gene>
<dbReference type="GO" id="GO:0008270">
    <property type="term" value="F:zinc ion binding"/>
    <property type="evidence" value="ECO:0007669"/>
    <property type="project" value="UniProtKB-KW"/>
</dbReference>
<evidence type="ECO:0000313" key="8">
    <source>
        <dbReference type="EMBL" id="KAG8549110.1"/>
    </source>
</evidence>
<comment type="subcellular location">
    <subcellularLocation>
        <location evidence="1">Nucleus speckle</location>
    </subcellularLocation>
</comment>
<dbReference type="AlphaFoldDB" id="A0AAV6ZP60"/>
<dbReference type="Proteomes" id="UP000824782">
    <property type="component" value="Unassembled WGS sequence"/>
</dbReference>
<keyword evidence="2" id="KW-0217">Developmental protein</keyword>
<dbReference type="Pfam" id="PF23406">
    <property type="entry name" value="ZNF380_CC"/>
    <property type="match status" value="1"/>
</dbReference>
<evidence type="ECO:0000256" key="2">
    <source>
        <dbReference type="ARBA" id="ARBA00022473"/>
    </source>
</evidence>
<evidence type="ECO:0000256" key="1">
    <source>
        <dbReference type="ARBA" id="ARBA00004324"/>
    </source>
</evidence>
<keyword evidence="3" id="KW-0479">Metal-binding</keyword>
<evidence type="ECO:0000256" key="4">
    <source>
        <dbReference type="ARBA" id="ARBA00022771"/>
    </source>
</evidence>
<keyword evidence="5" id="KW-0862">Zinc</keyword>
<keyword evidence="9" id="KW-1185">Reference proteome</keyword>
<evidence type="ECO:0000259" key="7">
    <source>
        <dbReference type="Pfam" id="PF23406"/>
    </source>
</evidence>
<sequence length="86" mass="10055">NVSEAIVAEEDEEGRLDRQIDEIDEQIECYRRIEQLRNHKDVLSNNLIDVVKSAFNKDEEVDITSDDEDILSTMLTQSWREKGVFL</sequence>
<accession>A0AAV6ZP60</accession>
<dbReference type="PANTHER" id="PTHR13278:SF0">
    <property type="entry name" value="ZINC FINGER PROTEIN 830"/>
    <property type="match status" value="1"/>
</dbReference>
<keyword evidence="6" id="KW-0539">Nucleus</keyword>
<dbReference type="GO" id="GO:0033260">
    <property type="term" value="P:nuclear DNA replication"/>
    <property type="evidence" value="ECO:0007669"/>
    <property type="project" value="TreeGrafter"/>
</dbReference>
<evidence type="ECO:0000256" key="5">
    <source>
        <dbReference type="ARBA" id="ARBA00022833"/>
    </source>
</evidence>
<keyword evidence="4" id="KW-0863">Zinc-finger</keyword>
<dbReference type="InterPro" id="IPR059039">
    <property type="entry name" value="ZNF380_CC"/>
</dbReference>
<dbReference type="InterPro" id="IPR040050">
    <property type="entry name" value="ZNF830-like"/>
</dbReference>